<comment type="caution">
    <text evidence="2">The sequence shown here is derived from an EMBL/GenBank/DDBJ whole genome shotgun (WGS) entry which is preliminary data.</text>
</comment>
<reference evidence="3" key="2">
    <citation type="submission" date="2016-02" db="EMBL/GenBank/DDBJ databases">
        <title>Draft genome sequence of five rapidly growing Mycobacterium species.</title>
        <authorList>
            <person name="Katahira K."/>
            <person name="Gotou Y."/>
            <person name="Iida K."/>
            <person name="Ogura Y."/>
            <person name="Hayashi T."/>
        </authorList>
    </citation>
    <scope>NUCLEOTIDE SEQUENCE [LARGE SCALE GENOMIC DNA]</scope>
    <source>
        <strain evidence="3">JCM15298</strain>
    </source>
</reference>
<dbReference type="AlphaFoldDB" id="A0A100WKD0"/>
<protein>
    <submittedName>
        <fullName evidence="2">Uncharacterized protein</fullName>
    </submittedName>
</protein>
<gene>
    <name evidence="2" type="ORF">RMCC_6847</name>
</gene>
<feature type="non-terminal residue" evidence="2">
    <location>
        <position position="107"/>
    </location>
</feature>
<accession>A0A100WKD0</accession>
<evidence type="ECO:0000313" key="2">
    <source>
        <dbReference type="EMBL" id="GAS99882.1"/>
    </source>
</evidence>
<evidence type="ECO:0000256" key="1">
    <source>
        <dbReference type="SAM" id="MobiDB-lite"/>
    </source>
</evidence>
<sequence length="107" mass="11795">MPEQNHKPADATEFAAVLLGHDKGRAHDNASKLLREAVEAVKLTGRKASVTVKFDIAPMKNNARVVQIGDKVTATIPEDKRDSIWFTDDEGGLHRNDPDQLQMEYGG</sequence>
<organism evidence="2 3">
    <name type="scientific">Mycolicibacterium canariasense</name>
    <name type="common">Mycobacterium canariasense</name>
    <dbReference type="NCBI Taxonomy" id="228230"/>
    <lineage>
        <taxon>Bacteria</taxon>
        <taxon>Bacillati</taxon>
        <taxon>Actinomycetota</taxon>
        <taxon>Actinomycetes</taxon>
        <taxon>Mycobacteriales</taxon>
        <taxon>Mycobacteriaceae</taxon>
        <taxon>Mycolicibacterium</taxon>
    </lineage>
</organism>
<dbReference type="EMBL" id="BCSY01000138">
    <property type="protein sequence ID" value="GAS99882.1"/>
    <property type="molecule type" value="Genomic_DNA"/>
</dbReference>
<feature type="region of interest" description="Disordered" evidence="1">
    <location>
        <begin position="85"/>
        <end position="107"/>
    </location>
</feature>
<reference evidence="3" key="1">
    <citation type="journal article" date="2016" name="Genome Announc.">
        <title>Draft Genome Sequences of Five Rapidly Growing Mycobacterium Species, M. thermoresistibile, M. fortuitum subsp. acetamidolyticum, M. canariasense, M. brisbanense, and M. novocastrense.</title>
        <authorList>
            <person name="Katahira K."/>
            <person name="Ogura Y."/>
            <person name="Gotoh Y."/>
            <person name="Hayashi T."/>
        </authorList>
    </citation>
    <scope>NUCLEOTIDE SEQUENCE [LARGE SCALE GENOMIC DNA]</scope>
    <source>
        <strain evidence="3">JCM15298</strain>
    </source>
</reference>
<dbReference type="Proteomes" id="UP000069443">
    <property type="component" value="Unassembled WGS sequence"/>
</dbReference>
<proteinExistence type="predicted"/>
<dbReference type="RefSeq" id="WP_062660499.1">
    <property type="nucleotide sequence ID" value="NZ_BCSY01000138.1"/>
</dbReference>
<dbReference type="STRING" id="228230.RMCC_6847"/>
<evidence type="ECO:0000313" key="3">
    <source>
        <dbReference type="Proteomes" id="UP000069443"/>
    </source>
</evidence>
<name>A0A100WKD0_MYCCR</name>
<keyword evidence="3" id="KW-1185">Reference proteome</keyword>